<dbReference type="HOGENOM" id="CLU_3079228_0_0_7"/>
<reference evidence="2 3" key="2">
    <citation type="submission" date="2008-10" db="EMBL/GenBank/DDBJ databases">
        <authorList>
            <person name="Fulton L."/>
            <person name="Clifton S."/>
            <person name="Fulton B."/>
            <person name="Xu J."/>
            <person name="Minx P."/>
            <person name="Pepin K.H."/>
            <person name="Johnson M."/>
            <person name="Bhonagiri V."/>
            <person name="Nash W.E."/>
            <person name="Mardis E.R."/>
            <person name="Wilson R.K."/>
        </authorList>
    </citation>
    <scope>NUCLEOTIDE SEQUENCE [LARGE SCALE GENOMIC DNA]</scope>
    <source>
        <strain evidence="2 3">ATCC 29098</strain>
    </source>
</reference>
<dbReference type="EMBL" id="ABXU01000076">
    <property type="protein sequence ID" value="EEB32496.1"/>
    <property type="molecule type" value="Genomic_DNA"/>
</dbReference>
<evidence type="ECO:0000313" key="3">
    <source>
        <dbReference type="Proteomes" id="UP000003676"/>
    </source>
</evidence>
<dbReference type="AlphaFoldDB" id="B6WX51"/>
<evidence type="ECO:0000256" key="1">
    <source>
        <dbReference type="SAM" id="MobiDB-lite"/>
    </source>
</evidence>
<dbReference type="Proteomes" id="UP000003676">
    <property type="component" value="Unassembled WGS sequence"/>
</dbReference>
<accession>B6WX51</accession>
<comment type="caution">
    <text evidence="2">The sequence shown here is derived from an EMBL/GenBank/DDBJ whole genome shotgun (WGS) entry which is preliminary data.</text>
</comment>
<organism evidence="2 3">
    <name type="scientific">Desulfovibrio piger ATCC 29098</name>
    <dbReference type="NCBI Taxonomy" id="411464"/>
    <lineage>
        <taxon>Bacteria</taxon>
        <taxon>Pseudomonadati</taxon>
        <taxon>Thermodesulfobacteriota</taxon>
        <taxon>Desulfovibrionia</taxon>
        <taxon>Desulfovibrionales</taxon>
        <taxon>Desulfovibrionaceae</taxon>
        <taxon>Desulfovibrio</taxon>
    </lineage>
</organism>
<protein>
    <submittedName>
        <fullName evidence="2">Uncharacterized protein</fullName>
    </submittedName>
</protein>
<evidence type="ECO:0000313" key="2">
    <source>
        <dbReference type="EMBL" id="EEB32496.1"/>
    </source>
</evidence>
<gene>
    <name evidence="2" type="ORF">DESPIG_02677</name>
</gene>
<sequence>MESVPLAKRGKGKEAPQAQAGGGQNRAAVCCGIARCGPEGDGSRAAPPRRRL</sequence>
<name>B6WX51_9BACT</name>
<reference evidence="2 3" key="1">
    <citation type="submission" date="2008-10" db="EMBL/GenBank/DDBJ databases">
        <title>Draft genome sequence of Desulvovibrio piger (ATCC 29098).</title>
        <authorList>
            <person name="Sudarsanam P."/>
            <person name="Ley R."/>
            <person name="Guruge J."/>
            <person name="Turnbaugh P.J."/>
            <person name="Mahowald M."/>
            <person name="Liep D."/>
            <person name="Gordon J."/>
        </authorList>
    </citation>
    <scope>NUCLEOTIDE SEQUENCE [LARGE SCALE GENOMIC DNA]</scope>
    <source>
        <strain evidence="2 3">ATCC 29098</strain>
    </source>
</reference>
<proteinExistence type="predicted"/>
<feature type="region of interest" description="Disordered" evidence="1">
    <location>
        <begin position="1"/>
        <end position="26"/>
    </location>
</feature>